<dbReference type="STRING" id="1441469.A0A225APS0"/>
<protein>
    <recommendedName>
        <fullName evidence="3">Carbohydrate kinase PfkB domain-containing protein</fullName>
    </recommendedName>
</protein>
<evidence type="ECO:0000259" key="3">
    <source>
        <dbReference type="Pfam" id="PF00294"/>
    </source>
</evidence>
<dbReference type="PANTHER" id="PTHR42774">
    <property type="entry name" value="PHOSPHOTRANSFERASE SYSTEM TRANSPORT PROTEIN"/>
    <property type="match status" value="1"/>
</dbReference>
<dbReference type="InterPro" id="IPR029056">
    <property type="entry name" value="Ribokinase-like"/>
</dbReference>
<dbReference type="GeneID" id="31000023"/>
<dbReference type="InterPro" id="IPR011611">
    <property type="entry name" value="PfkB_dom"/>
</dbReference>
<keyword evidence="1" id="KW-0808">Transferase</keyword>
<gene>
    <name evidence="4" type="ORF">UA08_00268</name>
</gene>
<evidence type="ECO:0000256" key="1">
    <source>
        <dbReference type="ARBA" id="ARBA00022679"/>
    </source>
</evidence>
<keyword evidence="2" id="KW-0418">Kinase</keyword>
<proteinExistence type="predicted"/>
<organism evidence="4 5">
    <name type="scientific">Talaromyces atroroseus</name>
    <dbReference type="NCBI Taxonomy" id="1441469"/>
    <lineage>
        <taxon>Eukaryota</taxon>
        <taxon>Fungi</taxon>
        <taxon>Dikarya</taxon>
        <taxon>Ascomycota</taxon>
        <taxon>Pezizomycotina</taxon>
        <taxon>Eurotiomycetes</taxon>
        <taxon>Eurotiomycetidae</taxon>
        <taxon>Eurotiales</taxon>
        <taxon>Trichocomaceae</taxon>
        <taxon>Talaromyces</taxon>
        <taxon>Talaromyces sect. Trachyspermi</taxon>
    </lineage>
</organism>
<dbReference type="InterPro" id="IPR052562">
    <property type="entry name" value="Ketohexokinase-related"/>
</dbReference>
<evidence type="ECO:0000313" key="5">
    <source>
        <dbReference type="Proteomes" id="UP000214365"/>
    </source>
</evidence>
<accession>A0A225APS0</accession>
<dbReference type="Proteomes" id="UP000214365">
    <property type="component" value="Unassembled WGS sequence"/>
</dbReference>
<evidence type="ECO:0000313" key="4">
    <source>
        <dbReference type="EMBL" id="OKL63632.1"/>
    </source>
</evidence>
<dbReference type="EMBL" id="LFMY01000001">
    <property type="protein sequence ID" value="OKL63632.1"/>
    <property type="molecule type" value="Genomic_DNA"/>
</dbReference>
<feature type="domain" description="Carbohydrate kinase PfkB" evidence="3">
    <location>
        <begin position="138"/>
        <end position="257"/>
    </location>
</feature>
<sequence length="270" mass="30134">MSRRRGGNCPNSLEVMQQLVDLTQSKLSLDLICVLPERESMSTRFITQTLGSDVNCSCCIYRQHLVDPASCYVFKSRETGSRTIVNYNELPEMTFDEFKSSVEKLGSIEDTCFHFEIKPSALISVELENPHRLGLENLAAEADFVFYAKSWAQAFGYSSMEKCLEAQITVLPKAKYLCCTWGDKGAALLTRPENACISMPALAIPNAEVVDPIGAGDTFVAGMLFGILCYRDDWDQTRKLQFATELASLKVRQEGFQGLGSVVGHRIERR</sequence>
<dbReference type="InterPro" id="IPR002173">
    <property type="entry name" value="Carboh/pur_kinase_PfkB_CS"/>
</dbReference>
<dbReference type="GO" id="GO:0016301">
    <property type="term" value="F:kinase activity"/>
    <property type="evidence" value="ECO:0007669"/>
    <property type="project" value="UniProtKB-KW"/>
</dbReference>
<dbReference type="Pfam" id="PF00294">
    <property type="entry name" value="PfkB"/>
    <property type="match status" value="1"/>
</dbReference>
<dbReference type="OrthoDB" id="204058at2759"/>
<dbReference type="PROSITE" id="PS00584">
    <property type="entry name" value="PFKB_KINASES_2"/>
    <property type="match status" value="1"/>
</dbReference>
<dbReference type="PANTHER" id="PTHR42774:SF3">
    <property type="entry name" value="KETOHEXOKINASE"/>
    <property type="match status" value="1"/>
</dbReference>
<dbReference type="Gene3D" id="3.40.1190.20">
    <property type="match status" value="1"/>
</dbReference>
<name>A0A225APS0_TALAT</name>
<keyword evidence="5" id="KW-1185">Reference proteome</keyword>
<evidence type="ECO:0000256" key="2">
    <source>
        <dbReference type="ARBA" id="ARBA00022777"/>
    </source>
</evidence>
<dbReference type="RefSeq" id="XP_020123753.1">
    <property type="nucleotide sequence ID" value="XM_020260055.1"/>
</dbReference>
<dbReference type="SUPFAM" id="SSF53613">
    <property type="entry name" value="Ribokinase-like"/>
    <property type="match status" value="1"/>
</dbReference>
<reference evidence="4 5" key="1">
    <citation type="submission" date="2015-06" db="EMBL/GenBank/DDBJ databases">
        <title>Talaromyces atroroseus IBT 11181 draft genome.</title>
        <authorList>
            <person name="Rasmussen K.B."/>
            <person name="Rasmussen S."/>
            <person name="Petersen B."/>
            <person name="Sicheritz-Ponten T."/>
            <person name="Mortensen U.H."/>
            <person name="Thrane U."/>
        </authorList>
    </citation>
    <scope>NUCLEOTIDE SEQUENCE [LARGE SCALE GENOMIC DNA]</scope>
    <source>
        <strain evidence="4 5">IBT 11181</strain>
    </source>
</reference>
<comment type="caution">
    <text evidence="4">The sequence shown here is derived from an EMBL/GenBank/DDBJ whole genome shotgun (WGS) entry which is preliminary data.</text>
</comment>
<dbReference type="AlphaFoldDB" id="A0A225APS0"/>